<gene>
    <name evidence="2" type="ORF">JOF43_001786</name>
</gene>
<keyword evidence="2" id="KW-0255">Endonuclease</keyword>
<dbReference type="EMBL" id="JAGIOD010000001">
    <property type="protein sequence ID" value="MBP2381829.1"/>
    <property type="molecule type" value="Genomic_DNA"/>
</dbReference>
<proteinExistence type="predicted"/>
<dbReference type="Pfam" id="PF04480">
    <property type="entry name" value="DUF559"/>
    <property type="match status" value="1"/>
</dbReference>
<dbReference type="RefSeq" id="WP_209901296.1">
    <property type="nucleotide sequence ID" value="NZ_BAAAJW010000010.1"/>
</dbReference>
<keyword evidence="2" id="KW-0378">Hydrolase</keyword>
<dbReference type="Proteomes" id="UP001519290">
    <property type="component" value="Unassembled WGS sequence"/>
</dbReference>
<dbReference type="SUPFAM" id="SSF52980">
    <property type="entry name" value="Restriction endonuclease-like"/>
    <property type="match status" value="1"/>
</dbReference>
<evidence type="ECO:0000313" key="3">
    <source>
        <dbReference type="Proteomes" id="UP001519290"/>
    </source>
</evidence>
<evidence type="ECO:0000313" key="2">
    <source>
        <dbReference type="EMBL" id="MBP2381829.1"/>
    </source>
</evidence>
<dbReference type="Gene3D" id="3.40.960.10">
    <property type="entry name" value="VSR Endonuclease"/>
    <property type="match status" value="1"/>
</dbReference>
<keyword evidence="3" id="KW-1185">Reference proteome</keyword>
<feature type="domain" description="DUF559" evidence="1">
    <location>
        <begin position="24"/>
        <end position="75"/>
    </location>
</feature>
<dbReference type="InterPro" id="IPR007569">
    <property type="entry name" value="DUF559"/>
</dbReference>
<dbReference type="InterPro" id="IPR011335">
    <property type="entry name" value="Restrct_endonuc-II-like"/>
</dbReference>
<protein>
    <submittedName>
        <fullName evidence="2">Very-short-patch-repair endonuclease</fullName>
    </submittedName>
</protein>
<sequence length="100" mass="11877">MLVRRGYPEPETNRPICDPVTGTRYWIDLAYAHWKIAIEYDGEHHFTLEQKRKDHGKDELLHREGWSVLRMTVDDHRDPRNFFALLDESIRSADTADLKN</sequence>
<dbReference type="GO" id="GO:0004519">
    <property type="term" value="F:endonuclease activity"/>
    <property type="evidence" value="ECO:0007669"/>
    <property type="project" value="UniProtKB-KW"/>
</dbReference>
<name>A0ABS4X046_9MICO</name>
<comment type="caution">
    <text evidence="2">The sequence shown here is derived from an EMBL/GenBank/DDBJ whole genome shotgun (WGS) entry which is preliminary data.</text>
</comment>
<organism evidence="2 3">
    <name type="scientific">Brachybacterium sacelli</name>
    <dbReference type="NCBI Taxonomy" id="173364"/>
    <lineage>
        <taxon>Bacteria</taxon>
        <taxon>Bacillati</taxon>
        <taxon>Actinomycetota</taxon>
        <taxon>Actinomycetes</taxon>
        <taxon>Micrococcales</taxon>
        <taxon>Dermabacteraceae</taxon>
        <taxon>Brachybacterium</taxon>
    </lineage>
</organism>
<accession>A0ABS4X046</accession>
<keyword evidence="2" id="KW-0540">Nuclease</keyword>
<reference evidence="2 3" key="1">
    <citation type="submission" date="2021-03" db="EMBL/GenBank/DDBJ databases">
        <title>Sequencing the genomes of 1000 actinobacteria strains.</title>
        <authorList>
            <person name="Klenk H.-P."/>
        </authorList>
    </citation>
    <scope>NUCLEOTIDE SEQUENCE [LARGE SCALE GENOMIC DNA]</scope>
    <source>
        <strain evidence="2 3">DSM 14566</strain>
    </source>
</reference>
<evidence type="ECO:0000259" key="1">
    <source>
        <dbReference type="Pfam" id="PF04480"/>
    </source>
</evidence>